<dbReference type="Proteomes" id="UP000095342">
    <property type="component" value="Chromosome"/>
</dbReference>
<accession>A0A1D8KA47</accession>
<name>A0A1D8KA47_9GAMM</name>
<dbReference type="KEGG" id="aaeo:BJI67_12960"/>
<keyword evidence="3" id="KW-1185">Reference proteome</keyword>
<dbReference type="AlphaFoldDB" id="A0A1D8KA47"/>
<sequence length="69" mass="8034">MDPQQIKSQVLNIHHHDTLTAWETKAAWIEQRLKHPNSPEERQQAEKELEALQAKVQQVIDLLNRLGSD</sequence>
<feature type="coiled-coil region" evidence="1">
    <location>
        <begin position="42"/>
        <end position="69"/>
    </location>
</feature>
<keyword evidence="1" id="KW-0175">Coiled coil</keyword>
<gene>
    <name evidence="2" type="ORF">BJI67_12960</name>
</gene>
<evidence type="ECO:0000313" key="2">
    <source>
        <dbReference type="EMBL" id="AOV17842.1"/>
    </source>
</evidence>
<dbReference type="RefSeq" id="WP_070073372.1">
    <property type="nucleotide sequence ID" value="NZ_CP017448.1"/>
</dbReference>
<evidence type="ECO:0000313" key="3">
    <source>
        <dbReference type="Proteomes" id="UP000095342"/>
    </source>
</evidence>
<proteinExistence type="predicted"/>
<protein>
    <submittedName>
        <fullName evidence="2">Uncharacterized protein</fullName>
    </submittedName>
</protein>
<organism evidence="2 3">
    <name type="scientific">Acidihalobacter aeolianus</name>
    <dbReference type="NCBI Taxonomy" id="2792603"/>
    <lineage>
        <taxon>Bacteria</taxon>
        <taxon>Pseudomonadati</taxon>
        <taxon>Pseudomonadota</taxon>
        <taxon>Gammaproteobacteria</taxon>
        <taxon>Chromatiales</taxon>
        <taxon>Ectothiorhodospiraceae</taxon>
        <taxon>Acidihalobacter</taxon>
    </lineage>
</organism>
<evidence type="ECO:0000256" key="1">
    <source>
        <dbReference type="SAM" id="Coils"/>
    </source>
</evidence>
<reference evidence="2 3" key="1">
    <citation type="submission" date="2016-09" db="EMBL/GenBank/DDBJ databases">
        <title>Acidihalobacter prosperus V6 (DSM14174).</title>
        <authorList>
            <person name="Khaleque H.N."/>
            <person name="Ramsay J.P."/>
            <person name="Murphy R.J.T."/>
            <person name="Kaksonen A.H."/>
            <person name="Boxall N.J."/>
            <person name="Watkin E.L.J."/>
        </authorList>
    </citation>
    <scope>NUCLEOTIDE SEQUENCE [LARGE SCALE GENOMIC DNA]</scope>
    <source>
        <strain evidence="2 3">V6</strain>
    </source>
</reference>
<dbReference type="EMBL" id="CP017448">
    <property type="protein sequence ID" value="AOV17842.1"/>
    <property type="molecule type" value="Genomic_DNA"/>
</dbReference>